<organism evidence="2 3">
    <name type="scientific">Bittarella massiliensis</name>
    <name type="common">ex Durand et al. 2017</name>
    <dbReference type="NCBI Taxonomy" id="1720313"/>
    <lineage>
        <taxon>Bacteria</taxon>
        <taxon>Bacillati</taxon>
        <taxon>Bacillota</taxon>
        <taxon>Clostridia</taxon>
        <taxon>Eubacteriales</taxon>
        <taxon>Oscillospiraceae</taxon>
        <taxon>Bittarella (ex Durand et al. 2017)</taxon>
    </lineage>
</organism>
<dbReference type="EMBL" id="JANGAB010000003">
    <property type="protein sequence ID" value="MCQ4949580.1"/>
    <property type="molecule type" value="Genomic_DNA"/>
</dbReference>
<keyword evidence="1" id="KW-0812">Transmembrane</keyword>
<proteinExistence type="predicted"/>
<name>A0AAW5KH81_9FIRM</name>
<sequence>MNGPTIVGALIVLAIVAAIVGRGIWNRRHRRGGCSCGCGDCPSRGLCHPDK</sequence>
<keyword evidence="1" id="KW-1133">Transmembrane helix</keyword>
<accession>A0AAW5KH81</accession>
<reference evidence="2" key="1">
    <citation type="submission" date="2022-06" db="EMBL/GenBank/DDBJ databases">
        <title>Isolation of gut microbiota from human fecal samples.</title>
        <authorList>
            <person name="Pamer E.G."/>
            <person name="Barat B."/>
            <person name="Waligurski E."/>
            <person name="Medina S."/>
            <person name="Paddock L."/>
            <person name="Mostad J."/>
        </authorList>
    </citation>
    <scope>NUCLEOTIDE SEQUENCE</scope>
    <source>
        <strain evidence="2">DFI.7.96</strain>
    </source>
</reference>
<evidence type="ECO:0000313" key="2">
    <source>
        <dbReference type="EMBL" id="MCQ4949580.1"/>
    </source>
</evidence>
<dbReference type="Proteomes" id="UP001205063">
    <property type="component" value="Unassembled WGS sequence"/>
</dbReference>
<dbReference type="AlphaFoldDB" id="A0AAW5KH81"/>
<protein>
    <submittedName>
        <fullName evidence="2">FeoB-associated Cys-rich membrane protein</fullName>
    </submittedName>
</protein>
<dbReference type="RefSeq" id="WP_256136120.1">
    <property type="nucleotide sequence ID" value="NZ_JANGAB010000003.1"/>
</dbReference>
<keyword evidence="1" id="KW-0472">Membrane</keyword>
<evidence type="ECO:0000313" key="3">
    <source>
        <dbReference type="Proteomes" id="UP001205063"/>
    </source>
</evidence>
<gene>
    <name evidence="2" type="ORF">NE646_07855</name>
</gene>
<evidence type="ECO:0000256" key="1">
    <source>
        <dbReference type="SAM" id="Phobius"/>
    </source>
</evidence>
<comment type="caution">
    <text evidence="2">The sequence shown here is derived from an EMBL/GenBank/DDBJ whole genome shotgun (WGS) entry which is preliminary data.</text>
</comment>
<dbReference type="Pfam" id="PF12669">
    <property type="entry name" value="FeoB_associated"/>
    <property type="match status" value="1"/>
</dbReference>
<feature type="transmembrane region" description="Helical" evidence="1">
    <location>
        <begin position="6"/>
        <end position="25"/>
    </location>
</feature>